<organism evidence="1 2">
    <name type="scientific">Escherichia phage FEC19</name>
    <dbReference type="NCBI Taxonomy" id="2315486"/>
    <lineage>
        <taxon>Viruses</taxon>
        <taxon>Duplodnaviria</taxon>
        <taxon>Heunggongvirae</taxon>
        <taxon>Uroviricota</taxon>
        <taxon>Caudoviricetes</taxon>
        <taxon>Lindbergviridae</taxon>
        <taxon>Wifcevirus</taxon>
        <taxon>Wifcevirus FEC19</taxon>
    </lineage>
</organism>
<name>A0A386KIK3_9CAUD</name>
<dbReference type="RefSeq" id="YP_009813015.1">
    <property type="nucleotide sequence ID" value="NC_048073.1"/>
</dbReference>
<dbReference type="GeneID" id="55004090"/>
<dbReference type="Proteomes" id="UP000268320">
    <property type="component" value="Genome"/>
</dbReference>
<evidence type="ECO:0000313" key="1">
    <source>
        <dbReference type="EMBL" id="AYD85478.1"/>
    </source>
</evidence>
<dbReference type="EMBL" id="MH816966">
    <property type="protein sequence ID" value="AYD85478.1"/>
    <property type="molecule type" value="Genomic_DNA"/>
</dbReference>
<proteinExistence type="predicted"/>
<sequence length="180" mass="20297">MKSKTLKIVLITIMAMLTVLFFTKSAAAESMFTPPNSNAKVLTRYFNNGQSFEFCWNKYDVIKERFDKEKMCVMNDRGRQVVSFVFGMSIAKVDAAEIVVRYNTLDSGLVDKTYPVAVDSRTGGALILTPEDKSDVVNMLINSKDVIVFYHVEGVSDYQMAYYPLPLRDASGNVKTQDVR</sequence>
<protein>
    <submittedName>
        <fullName evidence="1">Uncharacterized protein</fullName>
    </submittedName>
</protein>
<evidence type="ECO:0000313" key="2">
    <source>
        <dbReference type="Proteomes" id="UP000268320"/>
    </source>
</evidence>
<keyword evidence="2" id="KW-1185">Reference proteome</keyword>
<accession>A0A386KIK3</accession>
<dbReference type="KEGG" id="vg:55004090"/>
<reference evidence="1 2" key="1">
    <citation type="submission" date="2018-08" db="EMBL/GenBank/DDBJ databases">
        <title>Characterization and Complete Genome Sequence Analysis of a Lytic Bacteriophage FEC19 infecting Escherichia coli O157:H7.</title>
        <authorList>
            <person name="Fan C."/>
            <person name="Zhao C."/>
            <person name="Tie D."/>
            <person name="Sun Y."/>
        </authorList>
    </citation>
    <scope>NUCLEOTIDE SEQUENCE [LARGE SCALE GENOMIC DNA]</scope>
</reference>